<protein>
    <submittedName>
        <fullName evidence="1">Uncharacterized protein</fullName>
    </submittedName>
</protein>
<reference evidence="1 2" key="1">
    <citation type="submission" date="2019-06" db="EMBL/GenBank/DDBJ databases">
        <title>Sequencing the genomes of 1000 actinobacteria strains.</title>
        <authorList>
            <person name="Klenk H.-P."/>
        </authorList>
    </citation>
    <scope>NUCLEOTIDE SEQUENCE [LARGE SCALE GENOMIC DNA]</scope>
    <source>
        <strain evidence="1 2">DSM 8803</strain>
    </source>
</reference>
<evidence type="ECO:0000313" key="2">
    <source>
        <dbReference type="Proteomes" id="UP000319094"/>
    </source>
</evidence>
<organism evidence="1 2">
    <name type="scientific">Leucobacter komagatae</name>
    <dbReference type="NCBI Taxonomy" id="55969"/>
    <lineage>
        <taxon>Bacteria</taxon>
        <taxon>Bacillati</taxon>
        <taxon>Actinomycetota</taxon>
        <taxon>Actinomycetes</taxon>
        <taxon>Micrococcales</taxon>
        <taxon>Microbacteriaceae</taxon>
        <taxon>Leucobacter</taxon>
    </lineage>
</organism>
<sequence length="134" mass="14637">MSNDNVKNDSKPHVDSTAAIRKNIAVAQDHLGLVSLYGEHQELCEIAATYAALAQAQATSALVEQVRVVNLLWFTSSVFPSAADVILKADPEYYQTPHWDKSFGELLGGVRSELRELFMRVLFPEGGSDSVGSE</sequence>
<comment type="caution">
    <text evidence="1">The sequence shown here is derived from an EMBL/GenBank/DDBJ whole genome shotgun (WGS) entry which is preliminary data.</text>
</comment>
<proteinExistence type="predicted"/>
<dbReference type="AlphaFoldDB" id="A0A542Y3R3"/>
<evidence type="ECO:0000313" key="1">
    <source>
        <dbReference type="EMBL" id="TQL42714.1"/>
    </source>
</evidence>
<dbReference type="EMBL" id="VFON01000001">
    <property type="protein sequence ID" value="TQL42714.1"/>
    <property type="molecule type" value="Genomic_DNA"/>
</dbReference>
<name>A0A542Y3R3_9MICO</name>
<accession>A0A542Y3R3</accession>
<dbReference type="RefSeq" id="WP_141886127.1">
    <property type="nucleotide sequence ID" value="NZ_BAAAUY010000013.1"/>
</dbReference>
<keyword evidence="2" id="KW-1185">Reference proteome</keyword>
<gene>
    <name evidence="1" type="ORF">FB468_0719</name>
</gene>
<dbReference type="Proteomes" id="UP000319094">
    <property type="component" value="Unassembled WGS sequence"/>
</dbReference>